<dbReference type="Proteomes" id="UP000612585">
    <property type="component" value="Unassembled WGS sequence"/>
</dbReference>
<comment type="caution">
    <text evidence="1">The sequence shown here is derived from an EMBL/GenBank/DDBJ whole genome shotgun (WGS) entry which is preliminary data.</text>
</comment>
<dbReference type="AlphaFoldDB" id="A0A8J4E853"/>
<keyword evidence="2" id="KW-1185">Reference proteome</keyword>
<sequence>MDAPRVYKGEAVDLLFVFGVRTDVTDVDANRLNDGTPGLVAVMAPNESAPREASMAISF</sequence>
<evidence type="ECO:0000313" key="2">
    <source>
        <dbReference type="Proteomes" id="UP000612585"/>
    </source>
</evidence>
<gene>
    <name evidence="1" type="ORF">Vau01_124040</name>
</gene>
<organism evidence="1 2">
    <name type="scientific">Virgisporangium aurantiacum</name>
    <dbReference type="NCBI Taxonomy" id="175570"/>
    <lineage>
        <taxon>Bacteria</taxon>
        <taxon>Bacillati</taxon>
        <taxon>Actinomycetota</taxon>
        <taxon>Actinomycetes</taxon>
        <taxon>Micromonosporales</taxon>
        <taxon>Micromonosporaceae</taxon>
        <taxon>Virgisporangium</taxon>
    </lineage>
</organism>
<evidence type="ECO:0000313" key="1">
    <source>
        <dbReference type="EMBL" id="GIJ64888.1"/>
    </source>
</evidence>
<proteinExistence type="predicted"/>
<reference evidence="1" key="1">
    <citation type="submission" date="2021-01" db="EMBL/GenBank/DDBJ databases">
        <title>Whole genome shotgun sequence of Virgisporangium aurantiacum NBRC 16421.</title>
        <authorList>
            <person name="Komaki H."/>
            <person name="Tamura T."/>
        </authorList>
    </citation>
    <scope>NUCLEOTIDE SEQUENCE</scope>
    <source>
        <strain evidence="1">NBRC 16421</strain>
    </source>
</reference>
<name>A0A8J4E853_9ACTN</name>
<accession>A0A8J4E853</accession>
<protein>
    <submittedName>
        <fullName evidence="1">Uncharacterized protein</fullName>
    </submittedName>
</protein>
<dbReference type="EMBL" id="BOPG01000136">
    <property type="protein sequence ID" value="GIJ64888.1"/>
    <property type="molecule type" value="Genomic_DNA"/>
</dbReference>